<keyword evidence="7" id="KW-1185">Reference proteome</keyword>
<evidence type="ECO:0000256" key="2">
    <source>
        <dbReference type="ARBA" id="ARBA00022980"/>
    </source>
</evidence>
<dbReference type="GO" id="GO:0005840">
    <property type="term" value="C:ribosome"/>
    <property type="evidence" value="ECO:0007669"/>
    <property type="project" value="UniProtKB-KW"/>
</dbReference>
<evidence type="ECO:0000313" key="7">
    <source>
        <dbReference type="Proteomes" id="UP001608902"/>
    </source>
</evidence>
<dbReference type="GO" id="GO:1990904">
    <property type="term" value="C:ribonucleoprotein complex"/>
    <property type="evidence" value="ECO:0007669"/>
    <property type="project" value="UniProtKB-KW"/>
</dbReference>
<dbReference type="Gene3D" id="3.90.1030.10">
    <property type="entry name" value="Ribosomal protein L17"/>
    <property type="match status" value="1"/>
</dbReference>
<accession>A0ABD6EEP8</accession>
<name>A0ABD6EEP8_9BILA</name>
<gene>
    <name evidence="6" type="ORF">AB6A40_005132</name>
</gene>
<reference evidence="6 7" key="1">
    <citation type="submission" date="2024-08" db="EMBL/GenBank/DDBJ databases">
        <title>Gnathostoma spinigerum genome.</title>
        <authorList>
            <person name="Gonzalez-Bertolin B."/>
            <person name="Monzon S."/>
            <person name="Zaballos A."/>
            <person name="Jimenez P."/>
            <person name="Dekumyoy P."/>
            <person name="Varona S."/>
            <person name="Cuesta I."/>
            <person name="Sumanam S."/>
            <person name="Adisakwattana P."/>
            <person name="Gasser R.B."/>
            <person name="Hernandez-Gonzalez A."/>
            <person name="Young N.D."/>
            <person name="Perteguer M.J."/>
        </authorList>
    </citation>
    <scope>NUCLEOTIDE SEQUENCE [LARGE SCALE GENOMIC DNA]</scope>
    <source>
        <strain evidence="6">AL3</strain>
        <tissue evidence="6">Liver</tissue>
    </source>
</reference>
<proteinExistence type="inferred from homology"/>
<dbReference type="Proteomes" id="UP001608902">
    <property type="component" value="Unassembled WGS sequence"/>
</dbReference>
<dbReference type="Pfam" id="PF01196">
    <property type="entry name" value="Ribosomal_L17"/>
    <property type="match status" value="1"/>
</dbReference>
<keyword evidence="2" id="KW-0689">Ribosomal protein</keyword>
<evidence type="ECO:0000313" key="6">
    <source>
        <dbReference type="EMBL" id="MFH4978423.1"/>
    </source>
</evidence>
<dbReference type="PANTHER" id="PTHR14413:SF16">
    <property type="entry name" value="LARGE RIBOSOMAL SUBUNIT PROTEIN BL17M"/>
    <property type="match status" value="1"/>
</dbReference>
<dbReference type="AlphaFoldDB" id="A0ABD6EEP8"/>
<evidence type="ECO:0000256" key="4">
    <source>
        <dbReference type="ARBA" id="ARBA00035290"/>
    </source>
</evidence>
<dbReference type="PANTHER" id="PTHR14413">
    <property type="entry name" value="RIBOSOMAL PROTEIN L17"/>
    <property type="match status" value="1"/>
</dbReference>
<comment type="caution">
    <text evidence="6">The sequence shown here is derived from an EMBL/GenBank/DDBJ whole genome shotgun (WGS) entry which is preliminary data.</text>
</comment>
<dbReference type="InterPro" id="IPR036373">
    <property type="entry name" value="Ribosomal_bL17_sf"/>
</dbReference>
<evidence type="ECO:0000256" key="5">
    <source>
        <dbReference type="ARBA" id="ARBA00035413"/>
    </source>
</evidence>
<dbReference type="InterPro" id="IPR000456">
    <property type="entry name" value="Ribosomal_bL17"/>
</dbReference>
<dbReference type="EMBL" id="JBGFUD010003190">
    <property type="protein sequence ID" value="MFH4978423.1"/>
    <property type="molecule type" value="Genomic_DNA"/>
</dbReference>
<organism evidence="6 7">
    <name type="scientific">Gnathostoma spinigerum</name>
    <dbReference type="NCBI Taxonomy" id="75299"/>
    <lineage>
        <taxon>Eukaryota</taxon>
        <taxon>Metazoa</taxon>
        <taxon>Ecdysozoa</taxon>
        <taxon>Nematoda</taxon>
        <taxon>Chromadorea</taxon>
        <taxon>Rhabditida</taxon>
        <taxon>Spirurina</taxon>
        <taxon>Gnathostomatomorpha</taxon>
        <taxon>Gnathostomatoidea</taxon>
        <taxon>Gnathostomatidae</taxon>
        <taxon>Gnathostoma</taxon>
    </lineage>
</organism>
<evidence type="ECO:0000256" key="3">
    <source>
        <dbReference type="ARBA" id="ARBA00023274"/>
    </source>
</evidence>
<sequence>MSTQVAATLPRIRAVIGHIPQRLKSPSIPPHRSRLEILRVLVTRAVREERFELTLNRAVETRPYLERILQLAINRERDDPYVQEMLEWWLMESDLHEKLYNVLVPRFRDLQGPFTSIYRLPDQRLPLAIDNRRELWRRYKIGILEIKGNPYPPVVPEPEDYSGNLLNVLLKNALRRKMQNFHQTTDGTMSKVEVKKEL</sequence>
<comment type="similarity">
    <text evidence="1">Belongs to the bacterial ribosomal protein bL17 family.</text>
</comment>
<evidence type="ECO:0000256" key="1">
    <source>
        <dbReference type="ARBA" id="ARBA00008777"/>
    </source>
</evidence>
<keyword evidence="3" id="KW-0687">Ribonucleoprotein</keyword>
<protein>
    <recommendedName>
        <fullName evidence="4">Large ribosomal subunit protein bL17m</fullName>
    </recommendedName>
    <alternativeName>
        <fullName evidence="5">39S ribosomal protein L17, mitochondrial</fullName>
    </alternativeName>
</protein>
<dbReference type="SUPFAM" id="SSF64263">
    <property type="entry name" value="Prokaryotic ribosomal protein L17"/>
    <property type="match status" value="1"/>
</dbReference>